<protein>
    <submittedName>
        <fullName evidence="5">D-ala D-ala ligase family protein</fullName>
    </submittedName>
</protein>
<dbReference type="GO" id="GO:0005524">
    <property type="term" value="F:ATP binding"/>
    <property type="evidence" value="ECO:0007669"/>
    <property type="project" value="UniProtKB-UniRule"/>
</dbReference>
<evidence type="ECO:0000313" key="6">
    <source>
        <dbReference type="Proteomes" id="UP000180246"/>
    </source>
</evidence>
<dbReference type="PROSITE" id="PS50975">
    <property type="entry name" value="ATP_GRASP"/>
    <property type="match status" value="1"/>
</dbReference>
<dbReference type="GO" id="GO:0046872">
    <property type="term" value="F:metal ion binding"/>
    <property type="evidence" value="ECO:0007669"/>
    <property type="project" value="InterPro"/>
</dbReference>
<comment type="similarity">
    <text evidence="1">Belongs to the D-alanine--D-alanine ligase family.</text>
</comment>
<evidence type="ECO:0000313" key="5">
    <source>
        <dbReference type="EMBL" id="OIJ44501.1"/>
    </source>
</evidence>
<evidence type="ECO:0000256" key="3">
    <source>
        <dbReference type="PROSITE-ProRule" id="PRU00409"/>
    </source>
</evidence>
<proteinExistence type="inferred from homology"/>
<dbReference type="AlphaFoldDB" id="A0A1S2NHD2"/>
<keyword evidence="3" id="KW-0547">Nucleotide-binding</keyword>
<keyword evidence="2 5" id="KW-0436">Ligase</keyword>
<accession>A0A1S2NHD2</accession>
<dbReference type="PANTHER" id="PTHR23132">
    <property type="entry name" value="D-ALANINE--D-ALANINE LIGASE"/>
    <property type="match status" value="1"/>
</dbReference>
<dbReference type="Proteomes" id="UP000180246">
    <property type="component" value="Unassembled WGS sequence"/>
</dbReference>
<gene>
    <name evidence="5" type="ORF">LO55_218</name>
</gene>
<dbReference type="PANTHER" id="PTHR23132:SF23">
    <property type="entry name" value="D-ALANINE--D-ALANINE LIGASE B"/>
    <property type="match status" value="1"/>
</dbReference>
<feature type="domain" description="ATP-grasp" evidence="4">
    <location>
        <begin position="156"/>
        <end position="379"/>
    </location>
</feature>
<name>A0A1S2NHD2_9BURK</name>
<dbReference type="Pfam" id="PF07478">
    <property type="entry name" value="Dala_Dala_lig_C"/>
    <property type="match status" value="1"/>
</dbReference>
<comment type="caution">
    <text evidence="5">The sequence shown here is derived from an EMBL/GenBank/DDBJ whole genome shotgun (WGS) entry which is preliminary data.</text>
</comment>
<dbReference type="Gene3D" id="3.30.470.20">
    <property type="entry name" value="ATP-grasp fold, B domain"/>
    <property type="match status" value="1"/>
</dbReference>
<dbReference type="EMBL" id="JRYB01000001">
    <property type="protein sequence ID" value="OIJ44501.1"/>
    <property type="molecule type" value="Genomic_DNA"/>
</dbReference>
<evidence type="ECO:0000259" key="4">
    <source>
        <dbReference type="PROSITE" id="PS50975"/>
    </source>
</evidence>
<evidence type="ECO:0000256" key="2">
    <source>
        <dbReference type="ARBA" id="ARBA00022598"/>
    </source>
</evidence>
<keyword evidence="3" id="KW-0067">ATP-binding</keyword>
<organism evidence="5 6">
    <name type="scientific">Massilia timonae</name>
    <dbReference type="NCBI Taxonomy" id="47229"/>
    <lineage>
        <taxon>Bacteria</taxon>
        <taxon>Pseudomonadati</taxon>
        <taxon>Pseudomonadota</taxon>
        <taxon>Betaproteobacteria</taxon>
        <taxon>Burkholderiales</taxon>
        <taxon>Oxalobacteraceae</taxon>
        <taxon>Telluria group</taxon>
        <taxon>Massilia</taxon>
    </lineage>
</organism>
<reference evidence="5 6" key="1">
    <citation type="submission" date="2014-10" db="EMBL/GenBank/DDBJ databases">
        <authorList>
            <person name="Seo M.-J."/>
            <person name="Seok Y.J."/>
            <person name="Cha I.-T."/>
        </authorList>
    </citation>
    <scope>NUCLEOTIDE SEQUENCE [LARGE SCALE GENOMIC DNA]</scope>
    <source>
        <strain evidence="5 6">NEU</strain>
    </source>
</reference>
<evidence type="ECO:0000256" key="1">
    <source>
        <dbReference type="ARBA" id="ARBA00010871"/>
    </source>
</evidence>
<dbReference type="InterPro" id="IPR011761">
    <property type="entry name" value="ATP-grasp"/>
</dbReference>
<dbReference type="Gene3D" id="3.30.1490.20">
    <property type="entry name" value="ATP-grasp fold, A domain"/>
    <property type="match status" value="1"/>
</dbReference>
<dbReference type="InterPro" id="IPR013815">
    <property type="entry name" value="ATP_grasp_subdomain_1"/>
</dbReference>
<dbReference type="SUPFAM" id="SSF56059">
    <property type="entry name" value="Glutathione synthetase ATP-binding domain-like"/>
    <property type="match status" value="1"/>
</dbReference>
<sequence>MCPSDGIIDDRLCWNLIERCQNGTHVMAFTRCPNPRELTVALLYQAMPPPVIDGIRKDPKPGGYADSGADIAHALRMAGVKVATPQASPDPARDLDWVFPDTPEGIAAARAAGATLLWANTVLFAGHPLEAVMERCWIVGQLPAAMQEADDKFATNARLRAAGLPVAASILAAPQARPGVHALASLTPAALAALGLDFPLVVKPVRGRGSQGVTRVDDHAACMATAAGLVASGRFGDELIVEQFLAGAEMTVTVMPGDAPWALPPVLRFNHENGVAPYNGVVAVSTNSRALSREEQAACEVSAMLEACVTAARLVEARSPIRIDCRAGADGVLRLFDLNMKPNMTGAGRPGRDDQDSLSAIAARAVGWDYGDLLLRMLDGAWRA</sequence>
<dbReference type="InterPro" id="IPR011095">
    <property type="entry name" value="Dala_Dala_lig_C"/>
</dbReference>
<dbReference type="GO" id="GO:0008716">
    <property type="term" value="F:D-alanine-D-alanine ligase activity"/>
    <property type="evidence" value="ECO:0007669"/>
    <property type="project" value="InterPro"/>
</dbReference>